<protein>
    <submittedName>
        <fullName evidence="2">Internalin-A</fullName>
    </submittedName>
</protein>
<dbReference type="Pfam" id="PF09479">
    <property type="entry name" value="Flg_new"/>
    <property type="match status" value="4"/>
</dbReference>
<dbReference type="InterPro" id="IPR042229">
    <property type="entry name" value="Listeria/Bacterioides_rpt_sf"/>
</dbReference>
<dbReference type="EMBL" id="LR215048">
    <property type="protein sequence ID" value="VEU80125.1"/>
    <property type="molecule type" value="Genomic_DNA"/>
</dbReference>
<dbReference type="Gene3D" id="2.60.40.4270">
    <property type="entry name" value="Listeria-Bacteroides repeat domain"/>
    <property type="match status" value="4"/>
</dbReference>
<dbReference type="RefSeq" id="WP_026391183.1">
    <property type="nucleotide sequence ID" value="NZ_LR215048.1"/>
</dbReference>
<dbReference type="NCBIfam" id="TIGR02543">
    <property type="entry name" value="List_Bact_rpt"/>
    <property type="match status" value="3"/>
</dbReference>
<sequence length="880" mass="100617">MKKFISGLSILLLTLFLVSCGKKDVYFTVTFDTDGGTPLVEKREVLSDSLTEKPSDDPFKEGFEFRFWVNSKTNEEWIFESNKVLEETALIAKYEILNENITYTVTFDLGYDGAVAINPQEIVENGKIENISNPTRVGYTFVGWYILEEKVSFETYLVNSDITLVAKWNKDDNGTDPIEDEKILVTFDYGYDNKVKTVEIKYETSITEPDVPVRDGYTFLGWYDSQEDTIYNFANEVYEEITLIAKWTLNVEIPADYTEQKGYQTGFEANEGFENSTVYNELKYGGTSEEQWRIFYGSASIGSTTVIPITGEQSIQLRYYSNTPTSKPYIETMFSTEFLTRIVFSAKSNVAGTKLKVLYSLVEGEYEGVQNHGGLYELTTENATYTSTIPNHFKKGNVFVRFEMVTTSETENKTNIQLDDVEFYNMKKQEASYTVKFETNGGTNINDQEVLFGDTVDLSVITSRNGYDFAGWFTDKNLENEFNEEIEIKDNITLYAKWIKIENYFEGEFKFTGKTKFEDKKIYLEFAFYVLDEIIDLSTMAKKELLINGTITGFELVDKLILIDLETKGEIYFKFIDTDEYVYDSYLVLDNYFDELNIVNTGKEPSKYILSDELYYVEYEIKDINLEEVESIYYFNTEWVKKDNLEINHYEIASSETGYRKVLVVGKDGSLNLATFAHSEYNLITFVNEGVESYKHVLNGSKVVKPNVTAPEGKKVVWLDDKENVFDFNTPISDDIALTLSFIDSVENEKFRITINVKKTNTNALTATEINETLNTTLFLNSVSAFFDTDGDKIVLKLGSSSKNGSVKLSVEGISRIELVARVYKTDKSIIVVNGEQKELSTELVTYSFLITGNEIIIENMKTPSGAKNRVNIHEIIFYG</sequence>
<evidence type="ECO:0000313" key="2">
    <source>
        <dbReference type="EMBL" id="VEU80125.1"/>
    </source>
</evidence>
<keyword evidence="3" id="KW-1185">Reference proteome</keyword>
<name>A0A449BCG5_HAPAX</name>
<dbReference type="PROSITE" id="PS51257">
    <property type="entry name" value="PROKAR_LIPOPROTEIN"/>
    <property type="match status" value="1"/>
</dbReference>
<dbReference type="AlphaFoldDB" id="A0A449BCG5"/>
<dbReference type="OrthoDB" id="384575at2"/>
<dbReference type="STRING" id="1278311.GCA_000428705_00893"/>
<evidence type="ECO:0000313" key="3">
    <source>
        <dbReference type="Proteomes" id="UP000289841"/>
    </source>
</evidence>
<dbReference type="InterPro" id="IPR013378">
    <property type="entry name" value="InlB-like_B-rpt"/>
</dbReference>
<reference evidence="2 3" key="1">
    <citation type="submission" date="2019-01" db="EMBL/GenBank/DDBJ databases">
        <authorList>
            <consortium name="Pathogen Informatics"/>
        </authorList>
    </citation>
    <scope>NUCLEOTIDE SEQUENCE [LARGE SCALE GENOMIC DNA]</scope>
    <source>
        <strain evidence="2 3">NCTC10138</strain>
    </source>
</reference>
<gene>
    <name evidence="2" type="primary">inlA_1</name>
    <name evidence="2" type="ORF">NCTC10138_00481</name>
</gene>
<dbReference type="GO" id="GO:0030313">
    <property type="term" value="C:cell envelope"/>
    <property type="evidence" value="ECO:0007669"/>
    <property type="project" value="UniProtKB-SubCell"/>
</dbReference>
<dbReference type="Proteomes" id="UP000289841">
    <property type="component" value="Chromosome"/>
</dbReference>
<proteinExistence type="predicted"/>
<dbReference type="KEGG" id="aaxa:NCTC10138_00481"/>
<comment type="subcellular location">
    <subcellularLocation>
        <location evidence="1">Cell envelope</location>
    </subcellularLocation>
</comment>
<evidence type="ECO:0000256" key="1">
    <source>
        <dbReference type="ARBA" id="ARBA00004196"/>
    </source>
</evidence>
<organism evidence="2 3">
    <name type="scientific">Haploplasma axanthum</name>
    <name type="common">Acholeplasma axanthum</name>
    <dbReference type="NCBI Taxonomy" id="29552"/>
    <lineage>
        <taxon>Bacteria</taxon>
        <taxon>Bacillati</taxon>
        <taxon>Mycoplasmatota</taxon>
        <taxon>Mollicutes</taxon>
        <taxon>Acholeplasmatales</taxon>
        <taxon>Acholeplasmataceae</taxon>
        <taxon>Haploplasma</taxon>
    </lineage>
</organism>
<accession>A0A449BCG5</accession>